<keyword evidence="2" id="KW-0378">Hydrolase</keyword>
<protein>
    <submittedName>
        <fullName evidence="2">SGNH/GDSL hydrolase family protein</fullName>
    </submittedName>
</protein>
<dbReference type="SUPFAM" id="SSF52266">
    <property type="entry name" value="SGNH hydrolase"/>
    <property type="match status" value="1"/>
</dbReference>
<dbReference type="PANTHER" id="PTHR43784">
    <property type="entry name" value="GDSL-LIKE LIPASE/ACYLHYDROLASE, PUTATIVE (AFU_ORTHOLOGUE AFUA_2G00820)-RELATED"/>
    <property type="match status" value="1"/>
</dbReference>
<gene>
    <name evidence="2" type="ORF">DX116_15340</name>
</gene>
<dbReference type="InterPro" id="IPR013830">
    <property type="entry name" value="SGNH_hydro"/>
</dbReference>
<reference evidence="2 3" key="1">
    <citation type="submission" date="2018-08" db="EMBL/GenBank/DDBJ databases">
        <title>Aeromicrobium sp. M2KJ-4, whole genome shotgun sequence.</title>
        <authorList>
            <person name="Tuo L."/>
        </authorList>
    </citation>
    <scope>NUCLEOTIDE SEQUENCE [LARGE SCALE GENOMIC DNA]</scope>
    <source>
        <strain evidence="2 3">M2KJ-4</strain>
    </source>
</reference>
<dbReference type="CDD" id="cd01832">
    <property type="entry name" value="SGNH_hydrolase_like_1"/>
    <property type="match status" value="1"/>
</dbReference>
<dbReference type="Gene3D" id="3.40.50.1110">
    <property type="entry name" value="SGNH hydrolase"/>
    <property type="match status" value="1"/>
</dbReference>
<organism evidence="2 3">
    <name type="scientific">Aeromicrobium endophyticum</name>
    <dbReference type="NCBI Taxonomy" id="2292704"/>
    <lineage>
        <taxon>Bacteria</taxon>
        <taxon>Bacillati</taxon>
        <taxon>Actinomycetota</taxon>
        <taxon>Actinomycetes</taxon>
        <taxon>Propionibacteriales</taxon>
        <taxon>Nocardioidaceae</taxon>
        <taxon>Aeromicrobium</taxon>
    </lineage>
</organism>
<dbReference type="InterPro" id="IPR053140">
    <property type="entry name" value="GDSL_Rv0518-like"/>
</dbReference>
<dbReference type="InterPro" id="IPR036514">
    <property type="entry name" value="SGNH_hydro_sf"/>
</dbReference>
<dbReference type="AlphaFoldDB" id="A0A371P3K5"/>
<evidence type="ECO:0000313" key="2">
    <source>
        <dbReference type="EMBL" id="REK70501.1"/>
    </source>
</evidence>
<dbReference type="EMBL" id="QUBR01000002">
    <property type="protein sequence ID" value="REK70501.1"/>
    <property type="molecule type" value="Genomic_DNA"/>
</dbReference>
<comment type="caution">
    <text evidence="2">The sequence shown here is derived from an EMBL/GenBank/DDBJ whole genome shotgun (WGS) entry which is preliminary data.</text>
</comment>
<dbReference type="PANTHER" id="PTHR43784:SF2">
    <property type="entry name" value="GDSL-LIKE LIPASE_ACYLHYDROLASE, PUTATIVE (AFU_ORTHOLOGUE AFUA_2G00820)-RELATED"/>
    <property type="match status" value="1"/>
</dbReference>
<keyword evidence="3" id="KW-1185">Reference proteome</keyword>
<accession>A0A371P3K5</accession>
<evidence type="ECO:0000259" key="1">
    <source>
        <dbReference type="Pfam" id="PF13472"/>
    </source>
</evidence>
<dbReference type="OrthoDB" id="3465773at2"/>
<sequence>MTEYRRFVAIGDSWTEGVGDPDASRPNGLRGWADRVAEALAARTDDFGYANFAIRGHRVHEIIEQQLDPALALAPDLLTFQGSGNDILRTRVDLDGLVASMDAAVGRANEIGATVVLFTHGAPASGPFAALRGRMAIFNELLREVADTRDAVLVDNWRVREALDSRLWDVDRVHLSPLGHHRAALEVLEVLGVPHEHPRFELTDADALSRRDRLRTDLEWARTFVGPWAYRRFTGRSSGDGVQPKRPGLLPI</sequence>
<name>A0A371P3K5_9ACTN</name>
<dbReference type="GO" id="GO:0016787">
    <property type="term" value="F:hydrolase activity"/>
    <property type="evidence" value="ECO:0007669"/>
    <property type="project" value="UniProtKB-KW"/>
</dbReference>
<feature type="domain" description="SGNH hydrolase-type esterase" evidence="1">
    <location>
        <begin position="9"/>
        <end position="181"/>
    </location>
</feature>
<evidence type="ECO:0000313" key="3">
    <source>
        <dbReference type="Proteomes" id="UP000265581"/>
    </source>
</evidence>
<proteinExistence type="predicted"/>
<dbReference type="Pfam" id="PF13472">
    <property type="entry name" value="Lipase_GDSL_2"/>
    <property type="match status" value="1"/>
</dbReference>
<dbReference type="Proteomes" id="UP000265581">
    <property type="component" value="Unassembled WGS sequence"/>
</dbReference>
<dbReference type="RefSeq" id="WP_119705091.1">
    <property type="nucleotide sequence ID" value="NZ_JBHSOI010000002.1"/>
</dbReference>